<keyword evidence="3" id="KW-1185">Reference proteome</keyword>
<dbReference type="Proteomes" id="UP000198915">
    <property type="component" value="Unassembled WGS sequence"/>
</dbReference>
<evidence type="ECO:0000313" key="3">
    <source>
        <dbReference type="Proteomes" id="UP000198915"/>
    </source>
</evidence>
<reference evidence="3" key="1">
    <citation type="submission" date="2016-10" db="EMBL/GenBank/DDBJ databases">
        <authorList>
            <person name="Varghese N."/>
            <person name="Submissions S."/>
        </authorList>
    </citation>
    <scope>NUCLEOTIDE SEQUENCE [LARGE SCALE GENOMIC DNA]</scope>
    <source>
        <strain evidence="3">OK042</strain>
    </source>
</reference>
<sequence>MEDTYKGQVDNPLSLNRYTYVHNNPLNNIDPSGHWCQSTDGNNAHPGSCNDKSNNAGKYSHNDANHDGDFIKKNAKIVGVYNYDTSNDGAREVEGFEDPFTYIGLGGLVRGAFRAGTKEAVSETGKYLLKMDLQYFSSKIIPEVASLNINNVNKILNPKHAWNRIVENPNDWDTVSVIISKVMREGAEQTYMKQNGGKNTAFYKSMLLSPKIGFESTPLILLSWYQKNRGGFFMQRKRYPIEFKQQLIQEAQEAGNASQVARRHEIDVKMLYRWIRDSKHADWKNTPAEAKAVTSYTPSPGEFRELETENDQLKKLLGEKDLEIAILRDLVKKVNPAYRTKWK</sequence>
<dbReference type="STRING" id="1884381.SAMN05518846_11953"/>
<evidence type="ECO:0000259" key="1">
    <source>
        <dbReference type="Pfam" id="PF15534"/>
    </source>
</evidence>
<dbReference type="Pfam" id="PF01527">
    <property type="entry name" value="HTH_Tnp_1"/>
    <property type="match status" value="1"/>
</dbReference>
<dbReference type="GO" id="GO:0004803">
    <property type="term" value="F:transposase activity"/>
    <property type="evidence" value="ECO:0007669"/>
    <property type="project" value="InterPro"/>
</dbReference>
<dbReference type="GO" id="GO:0006313">
    <property type="term" value="P:DNA transposition"/>
    <property type="evidence" value="ECO:0007669"/>
    <property type="project" value="InterPro"/>
</dbReference>
<protein>
    <submittedName>
        <fullName evidence="2">Transposase and inactivated derivatives</fullName>
    </submittedName>
</protein>
<organism evidence="2 3">
    <name type="scientific">Brevibacillus centrosporus</name>
    <dbReference type="NCBI Taxonomy" id="54910"/>
    <lineage>
        <taxon>Bacteria</taxon>
        <taxon>Bacillati</taxon>
        <taxon>Bacillota</taxon>
        <taxon>Bacilli</taxon>
        <taxon>Bacillales</taxon>
        <taxon>Paenibacillaceae</taxon>
        <taxon>Brevibacillus</taxon>
    </lineage>
</organism>
<proteinExistence type="predicted"/>
<dbReference type="GO" id="GO:0003677">
    <property type="term" value="F:DNA binding"/>
    <property type="evidence" value="ECO:0007669"/>
    <property type="project" value="InterPro"/>
</dbReference>
<dbReference type="Pfam" id="PF15534">
    <property type="entry name" value="Ntox35"/>
    <property type="match status" value="1"/>
</dbReference>
<gene>
    <name evidence="2" type="ORF">SAMN05518846_11953</name>
</gene>
<dbReference type="SUPFAM" id="SSF46689">
    <property type="entry name" value="Homeodomain-like"/>
    <property type="match status" value="1"/>
</dbReference>
<dbReference type="InterPro" id="IPR009057">
    <property type="entry name" value="Homeodomain-like_sf"/>
</dbReference>
<dbReference type="EMBL" id="FORT01000019">
    <property type="protein sequence ID" value="SFK75697.1"/>
    <property type="molecule type" value="Genomic_DNA"/>
</dbReference>
<feature type="domain" description="Bacterial toxin 35" evidence="1">
    <location>
        <begin position="150"/>
        <end position="195"/>
    </location>
</feature>
<dbReference type="AlphaFoldDB" id="A0A1I4C5M9"/>
<dbReference type="InterPro" id="IPR029109">
    <property type="entry name" value="Ntox35"/>
</dbReference>
<dbReference type="InterPro" id="IPR002514">
    <property type="entry name" value="Transposase_8"/>
</dbReference>
<name>A0A1I4C5M9_9BACL</name>
<evidence type="ECO:0000313" key="2">
    <source>
        <dbReference type="EMBL" id="SFK75697.1"/>
    </source>
</evidence>
<accession>A0A1I4C5M9</accession>